<keyword evidence="4" id="KW-1185">Reference proteome</keyword>
<dbReference type="OrthoDB" id="9801597at2"/>
<dbReference type="PROSITE" id="PS50126">
    <property type="entry name" value="S1"/>
    <property type="match status" value="1"/>
</dbReference>
<dbReference type="AlphaFoldDB" id="A0A418M0I5"/>
<dbReference type="PIRSF" id="PIRSF012524">
    <property type="entry name" value="YitL_S1"/>
    <property type="match status" value="1"/>
</dbReference>
<dbReference type="PANTHER" id="PTHR37296">
    <property type="entry name" value="CONSERVED VIRULENCE FACTOR B"/>
    <property type="match status" value="1"/>
</dbReference>
<comment type="similarity">
    <text evidence="1">Belongs to the CvfB family.</text>
</comment>
<gene>
    <name evidence="3" type="ORF">DYU11_26815</name>
</gene>
<dbReference type="Pfam" id="PF17783">
    <property type="entry name" value="WHD_CvfB"/>
    <property type="match status" value="1"/>
</dbReference>
<dbReference type="RefSeq" id="WP_119670814.1">
    <property type="nucleotide sequence ID" value="NZ_QXED01000009.1"/>
</dbReference>
<dbReference type="InterPro" id="IPR012340">
    <property type="entry name" value="NA-bd_OB-fold"/>
</dbReference>
<dbReference type="Proteomes" id="UP000283523">
    <property type="component" value="Unassembled WGS sequence"/>
</dbReference>
<accession>A0A418M0I5</accession>
<organism evidence="3 4">
    <name type="scientific">Fibrisoma montanum</name>
    <dbReference type="NCBI Taxonomy" id="2305895"/>
    <lineage>
        <taxon>Bacteria</taxon>
        <taxon>Pseudomonadati</taxon>
        <taxon>Bacteroidota</taxon>
        <taxon>Cytophagia</taxon>
        <taxon>Cytophagales</taxon>
        <taxon>Spirosomataceae</taxon>
        <taxon>Fibrisoma</taxon>
    </lineage>
</organism>
<evidence type="ECO:0000259" key="2">
    <source>
        <dbReference type="PROSITE" id="PS50126"/>
    </source>
</evidence>
<sequence>MIRIGQMNRLRALRETSVGVFLGDRDGNDILLPNKYVPETLRIDDMIDVFVYTDSEDRPVATTRRPYVERDEFGFLEVVSVTNFGAFLDWGLEKDLLVPLKEQQLPMKVGQRYVVFLYLDRDTGRLVASSRINSFLDDDASDLEAGQTVDLMVYERTDLGYNVIINNQYRGLLYANELFKRVTVGDRLEGYIKTIRPDKRADVTLQKPGYEGIEPNAQLILDKLKAAGGFLPLNDESAPEAIYRALEMSKKTFKKAIGALYKERAIRIEPDGIRLV</sequence>
<dbReference type="EMBL" id="QXED01000009">
    <property type="protein sequence ID" value="RIV19104.1"/>
    <property type="molecule type" value="Genomic_DNA"/>
</dbReference>
<protein>
    <submittedName>
        <fullName evidence="3">GntR family transcriptional regulator</fullName>
    </submittedName>
</protein>
<dbReference type="SMART" id="SM00316">
    <property type="entry name" value="S1"/>
    <property type="match status" value="2"/>
</dbReference>
<dbReference type="SUPFAM" id="SSF50249">
    <property type="entry name" value="Nucleic acid-binding proteins"/>
    <property type="match status" value="1"/>
</dbReference>
<dbReference type="Gene3D" id="1.10.10.10">
    <property type="entry name" value="Winged helix-like DNA-binding domain superfamily/Winged helix DNA-binding domain"/>
    <property type="match status" value="1"/>
</dbReference>
<dbReference type="InterPro" id="IPR014464">
    <property type="entry name" value="CvfB_fam"/>
</dbReference>
<dbReference type="InterPro" id="IPR040764">
    <property type="entry name" value="CvfB_WH"/>
</dbReference>
<proteinExistence type="inferred from homology"/>
<evidence type="ECO:0000313" key="4">
    <source>
        <dbReference type="Proteomes" id="UP000283523"/>
    </source>
</evidence>
<evidence type="ECO:0000313" key="3">
    <source>
        <dbReference type="EMBL" id="RIV19104.1"/>
    </source>
</evidence>
<comment type="caution">
    <text evidence="3">The sequence shown here is derived from an EMBL/GenBank/DDBJ whole genome shotgun (WGS) entry which is preliminary data.</text>
</comment>
<dbReference type="GO" id="GO:0003676">
    <property type="term" value="F:nucleic acid binding"/>
    <property type="evidence" value="ECO:0007669"/>
    <property type="project" value="InterPro"/>
</dbReference>
<dbReference type="InterPro" id="IPR036388">
    <property type="entry name" value="WH-like_DNA-bd_sf"/>
</dbReference>
<dbReference type="InterPro" id="IPR039566">
    <property type="entry name" value="CvfB_S1_st"/>
</dbReference>
<name>A0A418M0I5_9BACT</name>
<feature type="domain" description="S1 motif" evidence="2">
    <location>
        <begin position="146"/>
        <end position="208"/>
    </location>
</feature>
<dbReference type="PANTHER" id="PTHR37296:SF1">
    <property type="entry name" value="CONSERVED VIRULENCE FACTOR B"/>
    <property type="match status" value="1"/>
</dbReference>
<evidence type="ECO:0000256" key="1">
    <source>
        <dbReference type="PIRNR" id="PIRNR012524"/>
    </source>
</evidence>
<reference evidence="3 4" key="1">
    <citation type="submission" date="2018-08" db="EMBL/GenBank/DDBJ databases">
        <title>Fibrisoma montanum sp. nov., isolated from Danxia mountain soil.</title>
        <authorList>
            <person name="Huang Y."/>
        </authorList>
    </citation>
    <scope>NUCLEOTIDE SEQUENCE [LARGE SCALE GENOMIC DNA]</scope>
    <source>
        <strain evidence="3 4">HYT19</strain>
    </source>
</reference>
<dbReference type="Gene3D" id="2.40.50.140">
    <property type="entry name" value="Nucleic acid-binding proteins"/>
    <property type="match status" value="2"/>
</dbReference>
<dbReference type="Pfam" id="PF13509">
    <property type="entry name" value="S1_2"/>
    <property type="match status" value="2"/>
</dbReference>
<dbReference type="InterPro" id="IPR003029">
    <property type="entry name" value="S1_domain"/>
</dbReference>